<dbReference type="GO" id="GO:0004806">
    <property type="term" value="F:triacylglycerol lipase activity"/>
    <property type="evidence" value="ECO:0007669"/>
    <property type="project" value="TreeGrafter"/>
</dbReference>
<dbReference type="SUPFAM" id="SSF53474">
    <property type="entry name" value="alpha/beta-Hydrolases"/>
    <property type="match status" value="1"/>
</dbReference>
<dbReference type="InterPro" id="IPR050300">
    <property type="entry name" value="GDXG_lipolytic_enzyme"/>
</dbReference>
<feature type="signal peptide" evidence="3">
    <location>
        <begin position="1"/>
        <end position="19"/>
    </location>
</feature>
<feature type="domain" description="Alpha/beta hydrolase fold-3" evidence="4">
    <location>
        <begin position="113"/>
        <end position="317"/>
    </location>
</feature>
<dbReference type="HOGENOM" id="CLU_012494_13_1_5"/>
<dbReference type="AlphaFoldDB" id="W0A9G1"/>
<evidence type="ECO:0000259" key="4">
    <source>
        <dbReference type="Pfam" id="PF07859"/>
    </source>
</evidence>
<dbReference type="PANTHER" id="PTHR48081">
    <property type="entry name" value="AB HYDROLASE SUPERFAMILY PROTEIN C4A8.06C"/>
    <property type="match status" value="1"/>
</dbReference>
<dbReference type="Pfam" id="PF07859">
    <property type="entry name" value="Abhydrolase_3"/>
    <property type="match status" value="1"/>
</dbReference>
<evidence type="ECO:0000256" key="3">
    <source>
        <dbReference type="SAM" id="SignalP"/>
    </source>
</evidence>
<dbReference type="ESTHER" id="9sphn-w0a9g1">
    <property type="family name" value="GTSAGmotif"/>
</dbReference>
<proteinExistence type="inferred from homology"/>
<comment type="similarity">
    <text evidence="1">Belongs to the 'GDXG' lipolytic enzyme family.</text>
</comment>
<dbReference type="eggNOG" id="COG0657">
    <property type="taxonomic scope" value="Bacteria"/>
</dbReference>
<evidence type="ECO:0000256" key="1">
    <source>
        <dbReference type="ARBA" id="ARBA00010515"/>
    </source>
</evidence>
<dbReference type="InterPro" id="IPR013094">
    <property type="entry name" value="AB_hydrolase_3"/>
</dbReference>
<accession>W0A9G1</accession>
<keyword evidence="3" id="KW-0732">Signal</keyword>
<keyword evidence="6" id="KW-1185">Reference proteome</keyword>
<dbReference type="RefSeq" id="WP_025291383.1">
    <property type="nucleotide sequence ID" value="NZ_CP006644.1"/>
</dbReference>
<organism evidence="5 6">
    <name type="scientific">Sphingomonas sanxanigenens DSM 19645 = NX02</name>
    <dbReference type="NCBI Taxonomy" id="1123269"/>
    <lineage>
        <taxon>Bacteria</taxon>
        <taxon>Pseudomonadati</taxon>
        <taxon>Pseudomonadota</taxon>
        <taxon>Alphaproteobacteria</taxon>
        <taxon>Sphingomonadales</taxon>
        <taxon>Sphingomonadaceae</taxon>
        <taxon>Sphingomonas</taxon>
    </lineage>
</organism>
<evidence type="ECO:0000313" key="6">
    <source>
        <dbReference type="Proteomes" id="UP000018851"/>
    </source>
</evidence>
<sequence>MKRVIAFALAASAAIPAAAQDVQVPSFTLPVSNQLSPEARAVFDRMRAATAPSEIAGNVAKQRAFYQTYNDDRLAEMRRHFRTTERRETIAGVTVDIVEPADGIAPANRDRVLINVHGGAFMWGSGSGALVEAIPIAARMRIRVVTVDYRLAPDHHYPAASEDVAAVYRAYLKHHPAANIGIYGCSAGGVITAQATAWIRKAGLPRPGAIGTFCGTGAPYSGDSPFLADPITGGAPRNPAPLPPTLPTAYMAGVPAADGAAYPLMSDDEVRAMPPTLLLAGGRDFAVGALTLAHRRLARLGVESELQLFDGLPHAFFVWPDMPESIEAYDLIARFFDRHLSRPARAATEGERRSLGPDQSAR</sequence>
<dbReference type="PATRIC" id="fig|1123269.5.peg.1341"/>
<evidence type="ECO:0000313" key="5">
    <source>
        <dbReference type="EMBL" id="AHE53112.1"/>
    </source>
</evidence>
<dbReference type="InterPro" id="IPR029058">
    <property type="entry name" value="AB_hydrolase_fold"/>
</dbReference>
<reference evidence="5 6" key="1">
    <citation type="submission" date="2013-07" db="EMBL/GenBank/DDBJ databases">
        <title>Completed genome of Sphingomonas sanxanigenens NX02.</title>
        <authorList>
            <person name="Ma T."/>
            <person name="Huang H."/>
            <person name="Wu M."/>
            <person name="Li X."/>
            <person name="Li G."/>
        </authorList>
    </citation>
    <scope>NUCLEOTIDE SEQUENCE [LARGE SCALE GENOMIC DNA]</scope>
    <source>
        <strain evidence="5 6">NX02</strain>
    </source>
</reference>
<evidence type="ECO:0000256" key="2">
    <source>
        <dbReference type="ARBA" id="ARBA00022801"/>
    </source>
</evidence>
<keyword evidence="2" id="KW-0378">Hydrolase</keyword>
<dbReference type="Gene3D" id="3.40.50.1820">
    <property type="entry name" value="alpha/beta hydrolase"/>
    <property type="match status" value="1"/>
</dbReference>
<name>W0A9G1_9SPHN</name>
<feature type="chain" id="PRO_5004784993" description="Alpha/beta hydrolase fold-3 domain-containing protein" evidence="3">
    <location>
        <begin position="20"/>
        <end position="362"/>
    </location>
</feature>
<dbReference type="PANTHER" id="PTHR48081:SF30">
    <property type="entry name" value="ACETYL-HYDROLASE LIPR-RELATED"/>
    <property type="match status" value="1"/>
</dbReference>
<dbReference type="STRING" id="1123269.NX02_06925"/>
<dbReference type="Proteomes" id="UP000018851">
    <property type="component" value="Chromosome"/>
</dbReference>
<protein>
    <recommendedName>
        <fullName evidence="4">Alpha/beta hydrolase fold-3 domain-containing protein</fullName>
    </recommendedName>
</protein>
<dbReference type="EMBL" id="CP006644">
    <property type="protein sequence ID" value="AHE53112.1"/>
    <property type="molecule type" value="Genomic_DNA"/>
</dbReference>
<gene>
    <name evidence="5" type="ORF">NX02_06925</name>
</gene>
<dbReference type="KEGG" id="ssan:NX02_06925"/>